<comment type="similarity">
    <text evidence="6">Belongs to the ribose 1,5-bisphosphokinase family.</text>
</comment>
<dbReference type="InterPro" id="IPR008144">
    <property type="entry name" value="Guanylate_kin-like_dom"/>
</dbReference>
<dbReference type="PANTHER" id="PTHR23117">
    <property type="entry name" value="GUANYLATE KINASE-RELATED"/>
    <property type="match status" value="1"/>
</dbReference>
<evidence type="ECO:0000256" key="2">
    <source>
        <dbReference type="ARBA" id="ARBA00005069"/>
    </source>
</evidence>
<dbReference type="PANTHER" id="PTHR23117:SF8">
    <property type="entry name" value="RIBOSE 1,5-BISPHOSPHATE PHOSPHOKINASE PHNN"/>
    <property type="match status" value="1"/>
</dbReference>
<dbReference type="NCBIfam" id="TIGR02322">
    <property type="entry name" value="phosphon_PhnN"/>
    <property type="match status" value="1"/>
</dbReference>
<keyword evidence="9" id="KW-1185">Reference proteome</keyword>
<feature type="domain" description="Guanylate kinase-like" evidence="7">
    <location>
        <begin position="7"/>
        <end position="186"/>
    </location>
</feature>
<evidence type="ECO:0000256" key="4">
    <source>
        <dbReference type="ARBA" id="ARBA00022741"/>
    </source>
</evidence>
<dbReference type="RefSeq" id="WP_166952859.1">
    <property type="nucleotide sequence ID" value="NZ_JAASQI010000005.1"/>
</dbReference>
<dbReference type="PROSITE" id="PS50052">
    <property type="entry name" value="GUANYLATE_KINASE_2"/>
    <property type="match status" value="1"/>
</dbReference>
<protein>
    <recommendedName>
        <fullName evidence="6">Ribose 1,5-bisphosphate phosphokinase PhnN</fullName>
        <ecNumber evidence="6">2.7.4.23</ecNumber>
    </recommendedName>
    <alternativeName>
        <fullName evidence="6">Ribose 1,5-bisphosphokinase</fullName>
    </alternativeName>
</protein>
<dbReference type="InterPro" id="IPR027417">
    <property type="entry name" value="P-loop_NTPase"/>
</dbReference>
<dbReference type="Gene3D" id="3.40.50.300">
    <property type="entry name" value="P-loop containing nucleotide triphosphate hydrolases"/>
    <property type="match status" value="1"/>
</dbReference>
<dbReference type="InterPro" id="IPR008145">
    <property type="entry name" value="GK/Ca_channel_bsu"/>
</dbReference>
<organism evidence="8 9">
    <name type="scientific">Pseudochelatococcus lubricantis</name>
    <dbReference type="NCBI Taxonomy" id="1538102"/>
    <lineage>
        <taxon>Bacteria</taxon>
        <taxon>Pseudomonadati</taxon>
        <taxon>Pseudomonadota</taxon>
        <taxon>Alphaproteobacteria</taxon>
        <taxon>Hyphomicrobiales</taxon>
        <taxon>Chelatococcaceae</taxon>
        <taxon>Pseudochelatococcus</taxon>
    </lineage>
</organism>
<evidence type="ECO:0000256" key="1">
    <source>
        <dbReference type="ARBA" id="ARBA00000373"/>
    </source>
</evidence>
<evidence type="ECO:0000256" key="3">
    <source>
        <dbReference type="ARBA" id="ARBA00022679"/>
    </source>
</evidence>
<accession>A0ABX0V319</accession>
<evidence type="ECO:0000313" key="9">
    <source>
        <dbReference type="Proteomes" id="UP001429580"/>
    </source>
</evidence>
<dbReference type="HAMAP" id="MF_00836">
    <property type="entry name" value="PhnN"/>
    <property type="match status" value="1"/>
</dbReference>
<dbReference type="Proteomes" id="UP001429580">
    <property type="component" value="Unassembled WGS sequence"/>
</dbReference>
<sequence>MTNLTTGAFVCIVGPSGAGKDSLLAKARAGLADDADVVFPRRLVTRASNDSEDHDTITQAAFDEGVRDGAFALHWQAHGLSYALPLSVAEAIAGGKVAVCNVSRAVVPQVFDLFEHVFVVLITAPPAIITERLRKRGRESSASIAARLERNRKLSAVLMPDLTIMNTGPVEIGGERLVSFLRRAVERTKAAKADV</sequence>
<evidence type="ECO:0000313" key="8">
    <source>
        <dbReference type="EMBL" id="NIJ58494.1"/>
    </source>
</evidence>
<proteinExistence type="inferred from homology"/>
<keyword evidence="3 6" id="KW-0808">Transferase</keyword>
<dbReference type="SMART" id="SM00072">
    <property type="entry name" value="GuKc"/>
    <property type="match status" value="1"/>
</dbReference>
<comment type="function">
    <text evidence="6">Catalyzes the phosphorylation of ribose 1,5-bisphosphate to 5-phospho-D-ribosyl alpha-1-diphosphate (PRPP).</text>
</comment>
<dbReference type="GO" id="GO:0033863">
    <property type="term" value="F:ribose 1,5-bisphosphate phosphokinase activity"/>
    <property type="evidence" value="ECO:0007669"/>
    <property type="project" value="UniProtKB-EC"/>
</dbReference>
<evidence type="ECO:0000259" key="7">
    <source>
        <dbReference type="PROSITE" id="PS50052"/>
    </source>
</evidence>
<keyword evidence="5 6" id="KW-0067">ATP-binding</keyword>
<evidence type="ECO:0000256" key="6">
    <source>
        <dbReference type="HAMAP-Rule" id="MF_00836"/>
    </source>
</evidence>
<dbReference type="EC" id="2.7.4.23" evidence="6"/>
<gene>
    <name evidence="6" type="primary">phnN</name>
    <name evidence="8" type="ORF">FHS82_002342</name>
</gene>
<reference evidence="8 9" key="1">
    <citation type="submission" date="2020-03" db="EMBL/GenBank/DDBJ databases">
        <title>Genomic Encyclopedia of Type Strains, Phase IV (KMG-IV): sequencing the most valuable type-strain genomes for metagenomic binning, comparative biology and taxonomic classification.</title>
        <authorList>
            <person name="Goeker M."/>
        </authorList>
    </citation>
    <scope>NUCLEOTIDE SEQUENCE [LARGE SCALE GENOMIC DNA]</scope>
    <source>
        <strain evidence="8 9">DSM 103870</strain>
    </source>
</reference>
<comment type="pathway">
    <text evidence="2 6">Metabolic intermediate biosynthesis; 5-phospho-alpha-D-ribose 1-diphosphate biosynthesis; 5-phospho-alpha-D-ribose 1-diphosphate from D-ribose 5-phosphate (route II): step 3/3.</text>
</comment>
<dbReference type="InterPro" id="IPR012699">
    <property type="entry name" value="PhnN"/>
</dbReference>
<name>A0ABX0V319_9HYPH</name>
<dbReference type="SUPFAM" id="SSF52540">
    <property type="entry name" value="P-loop containing nucleoside triphosphate hydrolases"/>
    <property type="match status" value="1"/>
</dbReference>
<comment type="caution">
    <text evidence="8">The sequence shown here is derived from an EMBL/GenBank/DDBJ whole genome shotgun (WGS) entry which is preliminary data.</text>
</comment>
<keyword evidence="4 6" id="KW-0547">Nucleotide-binding</keyword>
<evidence type="ECO:0000256" key="5">
    <source>
        <dbReference type="ARBA" id="ARBA00022840"/>
    </source>
</evidence>
<dbReference type="EMBL" id="JAASQI010000005">
    <property type="protein sequence ID" value="NIJ58494.1"/>
    <property type="molecule type" value="Genomic_DNA"/>
</dbReference>
<feature type="binding site" evidence="6">
    <location>
        <begin position="14"/>
        <end position="21"/>
    </location>
    <ligand>
        <name>ATP</name>
        <dbReference type="ChEBI" id="CHEBI:30616"/>
    </ligand>
</feature>
<comment type="catalytic activity">
    <reaction evidence="1 6">
        <text>alpha-D-ribose 1,5-bisphosphate + ATP = 5-phospho-alpha-D-ribose 1-diphosphate + ADP</text>
        <dbReference type="Rhea" id="RHEA:20109"/>
        <dbReference type="ChEBI" id="CHEBI:30616"/>
        <dbReference type="ChEBI" id="CHEBI:58017"/>
        <dbReference type="ChEBI" id="CHEBI:68688"/>
        <dbReference type="ChEBI" id="CHEBI:456216"/>
        <dbReference type="EC" id="2.7.4.23"/>
    </reaction>
</comment>